<evidence type="ECO:0000259" key="7">
    <source>
        <dbReference type="PROSITE" id="PS51671"/>
    </source>
</evidence>
<sequence length="870" mass="98238">MSATTSELKQTLLEKRKLVREKHEEGLDGLTICGDLSQIVDDLIIELFEENKNGFKGSLVAIGGYGRGLLNPFSDVDLLFLLPASLGGAVKVPDALNVMLTKLWDIGLKVGHSTRTIADTVTMGLADLTARTAMMESRLLAGDEELFKEFLNKYSRKVAHNRPNVYILEKIDEMKRRHMAFGMVTCLTEPNLKESRGGLRDLHTAMWAIRSKTDVATVEELAGRGMMDPSDVAPVNRAHSFLMRLRNCLHWKVNKPEDNLIQSLQPDIGRSEGYVGSDNEVAAQLMYQYYEAAEIIDRFSQETTEFALNYKNRRRFWRTININIDNDGLFTDGVKLHAKSFPPHVFEEKPTLLFRIARRLSDESLKPAPNLRRGLNKLCRNAPDEWFEGKEAGRCLLAILRLKESAKALSVFHDTGILTRFIPAFADITWLSQFDMFHRYSTDEHTIHTIRKLEGIAHNAPVCLLMRDIFRTQPDLEIVKLGLLMHDLGKRAEDHHAEEDDLDRTSAILTRLGLEKLIEPIHFLVKNHLLMSVTAQRHNFTIPETLKHFCAKVGGKANLRRLYLLTYADIAGVGPKVWNDWKDKILSDLFASAEKYFIEGDALFLSEEEQLKALVKEVTRSARPVIEESVAFDFLSNAPEQYLRNSRPDTVAADIHLIKELKKERLALRYTLNPGDATGKITLAASERLGFFSIIAGALAAKNISVVEAQINTFKGRVALDKIIVEGPNLSMFSDKSTLSRFNKELGDLLDGKKNVREMVQRRLRYTQSELQSETPTQEPQAMILNHLSDEYTVVEIWAQDRVGLLYDITRTLADLKLDIKSAKISAEGRMAIDVFYVATESGGKVEDHEHEKEVVDSILVAINSPMGVD</sequence>
<feature type="domain" description="ACT" evidence="7">
    <location>
        <begin position="680"/>
        <end position="761"/>
    </location>
</feature>
<keyword evidence="1 8" id="KW-0808">Transferase</keyword>
<dbReference type="PANTHER" id="PTHR47320">
    <property type="entry name" value="BIFUNCTIONAL URIDYLYLTRANSFERASE/URIDYLYL-REMOVING ENZYME"/>
    <property type="match status" value="1"/>
</dbReference>
<keyword evidence="3" id="KW-0677">Repeat</keyword>
<name>A0A3B1BL30_9ZZZZ</name>
<feature type="domain" description="ACT" evidence="7">
    <location>
        <begin position="794"/>
        <end position="870"/>
    </location>
</feature>
<keyword evidence="5" id="KW-0460">Magnesium</keyword>
<dbReference type="Gene3D" id="3.30.70.260">
    <property type="match status" value="1"/>
</dbReference>
<dbReference type="Pfam" id="PF24931">
    <property type="entry name" value="ACT_ACR9_3rd"/>
    <property type="match status" value="1"/>
</dbReference>
<evidence type="ECO:0000256" key="2">
    <source>
        <dbReference type="ARBA" id="ARBA00022695"/>
    </source>
</evidence>
<evidence type="ECO:0000256" key="6">
    <source>
        <dbReference type="ARBA" id="ARBA00023268"/>
    </source>
</evidence>
<dbReference type="SMART" id="SM00471">
    <property type="entry name" value="HDc"/>
    <property type="match status" value="1"/>
</dbReference>
<dbReference type="PANTHER" id="PTHR47320:SF1">
    <property type="entry name" value="BIFUNCTIONAL URIDYLYLTRANSFERASE_URIDYLYL-REMOVING ENZYME"/>
    <property type="match status" value="1"/>
</dbReference>
<dbReference type="AlphaFoldDB" id="A0A3B1BL30"/>
<dbReference type="SUPFAM" id="SSF81593">
    <property type="entry name" value="Nucleotidyltransferase substrate binding subunit/domain"/>
    <property type="match status" value="1"/>
</dbReference>
<evidence type="ECO:0000256" key="3">
    <source>
        <dbReference type="ARBA" id="ARBA00022737"/>
    </source>
</evidence>
<proteinExistence type="inferred from homology"/>
<dbReference type="GO" id="GO:0008773">
    <property type="term" value="F:[protein-PII] uridylyltransferase activity"/>
    <property type="evidence" value="ECO:0007669"/>
    <property type="project" value="UniProtKB-EC"/>
</dbReference>
<dbReference type="SUPFAM" id="SSF81301">
    <property type="entry name" value="Nucleotidyltransferase"/>
    <property type="match status" value="1"/>
</dbReference>
<dbReference type="InterPro" id="IPR045865">
    <property type="entry name" value="ACT-like_dom_sf"/>
</dbReference>
<dbReference type="InterPro" id="IPR043519">
    <property type="entry name" value="NT_sf"/>
</dbReference>
<dbReference type="SUPFAM" id="SSF81891">
    <property type="entry name" value="Poly A polymerase C-terminal region-like"/>
    <property type="match status" value="1"/>
</dbReference>
<organism evidence="8">
    <name type="scientific">hydrothermal vent metagenome</name>
    <dbReference type="NCBI Taxonomy" id="652676"/>
    <lineage>
        <taxon>unclassified sequences</taxon>
        <taxon>metagenomes</taxon>
        <taxon>ecological metagenomes</taxon>
    </lineage>
</organism>
<dbReference type="Pfam" id="PF08335">
    <property type="entry name" value="GlnD_UR_UTase"/>
    <property type="match status" value="1"/>
</dbReference>
<gene>
    <name evidence="8" type="ORF">MNBD_NITROSPINAE04-1355</name>
</gene>
<dbReference type="CDD" id="cd05401">
    <property type="entry name" value="NT_GlnE_GlnD_like"/>
    <property type="match status" value="1"/>
</dbReference>
<dbReference type="InterPro" id="IPR003607">
    <property type="entry name" value="HD/PDEase_dom"/>
</dbReference>
<dbReference type="SUPFAM" id="SSF55021">
    <property type="entry name" value="ACT-like"/>
    <property type="match status" value="1"/>
</dbReference>
<dbReference type="InterPro" id="IPR013546">
    <property type="entry name" value="PII_UdlTrfase/GS_AdlTrfase"/>
</dbReference>
<dbReference type="InterPro" id="IPR002934">
    <property type="entry name" value="Polymerase_NTP_transf_dom"/>
</dbReference>
<dbReference type="InterPro" id="IPR002912">
    <property type="entry name" value="ACT_dom"/>
</dbReference>
<reference evidence="8" key="1">
    <citation type="submission" date="2018-06" db="EMBL/GenBank/DDBJ databases">
        <authorList>
            <person name="Zhirakovskaya E."/>
        </authorList>
    </citation>
    <scope>NUCLEOTIDE SEQUENCE</scope>
</reference>
<dbReference type="CDD" id="cd00077">
    <property type="entry name" value="HDc"/>
    <property type="match status" value="1"/>
</dbReference>
<keyword evidence="6" id="KW-0511">Multifunctional enzyme</keyword>
<dbReference type="InterPro" id="IPR010043">
    <property type="entry name" value="UTase/UR"/>
</dbReference>
<dbReference type="EMBL" id="UOGA01000076">
    <property type="protein sequence ID" value="VAX16832.1"/>
    <property type="molecule type" value="Genomic_DNA"/>
</dbReference>
<protein>
    <submittedName>
        <fullName evidence="8">[Protein-PII] uridylyltransferase / [Protein-PII]-UMP uridylyl-removing enzyme</fullName>
        <ecNumber evidence="8">2.7.7.59</ecNumber>
    </submittedName>
</protein>
<dbReference type="Gene3D" id="1.10.3090.10">
    <property type="entry name" value="cca-adding enzyme, domain 2"/>
    <property type="match status" value="1"/>
</dbReference>
<evidence type="ECO:0000256" key="4">
    <source>
        <dbReference type="ARBA" id="ARBA00022801"/>
    </source>
</evidence>
<dbReference type="EC" id="2.7.7.59" evidence="8"/>
<dbReference type="CDD" id="cd04899">
    <property type="entry name" value="ACT_ACR-UUR-like_2"/>
    <property type="match status" value="1"/>
</dbReference>
<dbReference type="PIRSF" id="PIRSF006288">
    <property type="entry name" value="PII_uridyltransf"/>
    <property type="match status" value="1"/>
</dbReference>
<keyword evidence="4" id="KW-0378">Hydrolase</keyword>
<evidence type="ECO:0000313" key="8">
    <source>
        <dbReference type="EMBL" id="VAX16832.1"/>
    </source>
</evidence>
<dbReference type="PROSITE" id="PS51671">
    <property type="entry name" value="ACT"/>
    <property type="match status" value="2"/>
</dbReference>
<dbReference type="HAMAP" id="MF_00277">
    <property type="entry name" value="PII_uridylyl_transf"/>
    <property type="match status" value="1"/>
</dbReference>
<dbReference type="Pfam" id="PF01909">
    <property type="entry name" value="NTP_transf_2"/>
    <property type="match status" value="1"/>
</dbReference>
<dbReference type="GO" id="GO:0016787">
    <property type="term" value="F:hydrolase activity"/>
    <property type="evidence" value="ECO:0007669"/>
    <property type="project" value="UniProtKB-KW"/>
</dbReference>
<keyword evidence="2 8" id="KW-0548">Nucleotidyltransferase</keyword>
<evidence type="ECO:0000256" key="1">
    <source>
        <dbReference type="ARBA" id="ARBA00022679"/>
    </source>
</evidence>
<accession>A0A3B1BL30</accession>
<evidence type="ECO:0000256" key="5">
    <source>
        <dbReference type="ARBA" id="ARBA00022842"/>
    </source>
</evidence>
<dbReference type="NCBIfam" id="TIGR01693">
    <property type="entry name" value="UTase_glnD"/>
    <property type="match status" value="1"/>
</dbReference>